<evidence type="ECO:0000256" key="2">
    <source>
        <dbReference type="SAM" id="Phobius"/>
    </source>
</evidence>
<sequence length="371" mass="42688">MADFDKLKQMDTEEIHRKTRITLVRLHDILDKKFDNIDPTRAHGFIKILERELQLDLSEWVKEYDEYKQINTQKDPNVLESDTMQTEKLQSDSTNTKISSPQVSKQDSSRQDFGNKDSKLENTDKENPINTQQVKLPKSKQQTTNNKQQLSSMNIEISMPKQQVSYKTLIIAVSSVSVVLLVAFGIYFVGSNNTQASHVAEQNNTQKRIVEKDIKQAYPTISLYDALNDNEEKREQIATKNNEAKNIDQTQGKDSKQQDIKEDSKIAQQEVKQESKNTKEITLTITPKQDVWFAWVDTITKVRGEKYTKKTPITLTIKNPTIFHFGYAVLSIEANGQTFEYNQRGVTYMLYDKESGMKLITQKEYKALGGK</sequence>
<feature type="transmembrane region" description="Helical" evidence="2">
    <location>
        <begin position="169"/>
        <end position="189"/>
    </location>
</feature>
<keyword evidence="2" id="KW-0812">Transmembrane</keyword>
<evidence type="ECO:0000313" key="3">
    <source>
        <dbReference type="EMBL" id="AQQ60447.1"/>
    </source>
</evidence>
<dbReference type="KEGG" id="hbl:XJ32_10525"/>
<proteinExistence type="predicted"/>
<dbReference type="InterPro" id="IPR010982">
    <property type="entry name" value="Lambda_DNA-bd_dom_sf"/>
</dbReference>
<dbReference type="RefSeq" id="WP_077389642.1">
    <property type="nucleotide sequence ID" value="NZ_CP019645.1"/>
</dbReference>
<evidence type="ECO:0000313" key="4">
    <source>
        <dbReference type="Proteomes" id="UP000188298"/>
    </source>
</evidence>
<reference evidence="3 4" key="1">
    <citation type="submission" date="2017-02" db="EMBL/GenBank/DDBJ databases">
        <title>Whole genome sequencing of Helicobacter bilis strain AAQJH.</title>
        <authorList>
            <person name="Conlan S."/>
            <person name="Thomas P.J."/>
            <person name="Mullikin J."/>
            <person name="Palmore T.N."/>
            <person name="Frank K.M."/>
            <person name="Segre J.A."/>
        </authorList>
    </citation>
    <scope>NUCLEOTIDE SEQUENCE [LARGE SCALE GENOMIC DNA]</scope>
    <source>
        <strain evidence="3 4">AAQJH</strain>
    </source>
</reference>
<keyword evidence="2" id="KW-1133">Transmembrane helix</keyword>
<feature type="region of interest" description="Disordered" evidence="1">
    <location>
        <begin position="75"/>
        <end position="148"/>
    </location>
</feature>
<accession>A0A1Q2LK46</accession>
<organism evidence="3 4">
    <name type="scientific">Helicobacter bilis</name>
    <dbReference type="NCBI Taxonomy" id="37372"/>
    <lineage>
        <taxon>Bacteria</taxon>
        <taxon>Pseudomonadati</taxon>
        <taxon>Campylobacterota</taxon>
        <taxon>Epsilonproteobacteria</taxon>
        <taxon>Campylobacterales</taxon>
        <taxon>Helicobacteraceae</taxon>
        <taxon>Helicobacter</taxon>
    </lineage>
</organism>
<dbReference type="Proteomes" id="UP000188298">
    <property type="component" value="Chromosome"/>
</dbReference>
<dbReference type="GO" id="GO:0003677">
    <property type="term" value="F:DNA binding"/>
    <property type="evidence" value="ECO:0007669"/>
    <property type="project" value="InterPro"/>
</dbReference>
<dbReference type="EMBL" id="CP019645">
    <property type="protein sequence ID" value="AQQ60447.1"/>
    <property type="molecule type" value="Genomic_DNA"/>
</dbReference>
<feature type="region of interest" description="Disordered" evidence="1">
    <location>
        <begin position="240"/>
        <end position="273"/>
    </location>
</feature>
<dbReference type="AlphaFoldDB" id="A0A1Q2LK46"/>
<gene>
    <name evidence="3" type="ORF">XJ32_10525</name>
</gene>
<keyword evidence="2" id="KW-0472">Membrane</keyword>
<dbReference type="Gene3D" id="1.10.260.40">
    <property type="entry name" value="lambda repressor-like DNA-binding domains"/>
    <property type="match status" value="1"/>
</dbReference>
<feature type="compositionally biased region" description="Basic and acidic residues" evidence="1">
    <location>
        <begin position="107"/>
        <end position="127"/>
    </location>
</feature>
<protein>
    <submittedName>
        <fullName evidence="3">Uncharacterized protein</fullName>
    </submittedName>
</protein>
<name>A0A1Q2LK46_9HELI</name>
<feature type="compositionally biased region" description="Polar residues" evidence="1">
    <location>
        <begin position="75"/>
        <end position="106"/>
    </location>
</feature>
<evidence type="ECO:0000256" key="1">
    <source>
        <dbReference type="SAM" id="MobiDB-lite"/>
    </source>
</evidence>